<keyword evidence="3" id="KW-0560">Oxidoreductase</keyword>
<evidence type="ECO:0000256" key="2">
    <source>
        <dbReference type="ARBA" id="ARBA00022729"/>
    </source>
</evidence>
<evidence type="ECO:0000313" key="9">
    <source>
        <dbReference type="Proteomes" id="UP001058003"/>
    </source>
</evidence>
<evidence type="ECO:0000313" key="8">
    <source>
        <dbReference type="EMBL" id="UWZ57936.1"/>
    </source>
</evidence>
<accession>A0A9Q9ILM9</accession>
<evidence type="ECO:0000256" key="3">
    <source>
        <dbReference type="ARBA" id="ARBA00023002"/>
    </source>
</evidence>
<keyword evidence="5" id="KW-0676">Redox-active center</keyword>
<gene>
    <name evidence="8" type="ORF">Daura_18245</name>
</gene>
<feature type="domain" description="Thioredoxin-like fold" evidence="7">
    <location>
        <begin position="89"/>
        <end position="240"/>
    </location>
</feature>
<dbReference type="Proteomes" id="UP001058003">
    <property type="component" value="Chromosome"/>
</dbReference>
<evidence type="ECO:0000256" key="4">
    <source>
        <dbReference type="ARBA" id="ARBA00023157"/>
    </source>
</evidence>
<dbReference type="AlphaFoldDB" id="A0A9Q9ILM9"/>
<organism evidence="8 9">
    <name type="scientific">Dactylosporangium aurantiacum</name>
    <dbReference type="NCBI Taxonomy" id="35754"/>
    <lineage>
        <taxon>Bacteria</taxon>
        <taxon>Bacillati</taxon>
        <taxon>Actinomycetota</taxon>
        <taxon>Actinomycetes</taxon>
        <taxon>Micromonosporales</taxon>
        <taxon>Micromonosporaceae</taxon>
        <taxon>Dactylosporangium</taxon>
    </lineage>
</organism>
<keyword evidence="9" id="KW-1185">Reference proteome</keyword>
<dbReference type="SUPFAM" id="SSF52833">
    <property type="entry name" value="Thioredoxin-like"/>
    <property type="match status" value="1"/>
</dbReference>
<dbReference type="EMBL" id="CP073767">
    <property type="protein sequence ID" value="UWZ57936.1"/>
    <property type="molecule type" value="Genomic_DNA"/>
</dbReference>
<dbReference type="Gene3D" id="3.40.30.10">
    <property type="entry name" value="Glutaredoxin"/>
    <property type="match status" value="1"/>
</dbReference>
<dbReference type="OrthoDB" id="117402at2"/>
<proteinExistence type="inferred from homology"/>
<dbReference type="PANTHER" id="PTHR13887">
    <property type="entry name" value="GLUTATHIONE S-TRANSFERASE KAPPA"/>
    <property type="match status" value="1"/>
</dbReference>
<evidence type="ECO:0000256" key="6">
    <source>
        <dbReference type="SAM" id="Phobius"/>
    </source>
</evidence>
<dbReference type="PANTHER" id="PTHR13887:SF14">
    <property type="entry name" value="DISULFIDE BOND FORMATION PROTEIN D"/>
    <property type="match status" value="1"/>
</dbReference>
<dbReference type="GO" id="GO:0016491">
    <property type="term" value="F:oxidoreductase activity"/>
    <property type="evidence" value="ECO:0007669"/>
    <property type="project" value="UniProtKB-KW"/>
</dbReference>
<protein>
    <submittedName>
        <fullName evidence="8">Thioredoxin domain-containing protein</fullName>
    </submittedName>
</protein>
<dbReference type="Pfam" id="PF13462">
    <property type="entry name" value="Thioredoxin_4"/>
    <property type="match status" value="1"/>
</dbReference>
<evidence type="ECO:0000256" key="5">
    <source>
        <dbReference type="ARBA" id="ARBA00023284"/>
    </source>
</evidence>
<name>A0A9Q9ILM9_9ACTN</name>
<keyword evidence="4" id="KW-1015">Disulfide bond</keyword>
<keyword evidence="2" id="KW-0732">Signal</keyword>
<keyword evidence="6" id="KW-1133">Transmembrane helix</keyword>
<feature type="transmembrane region" description="Helical" evidence="6">
    <location>
        <begin position="34"/>
        <end position="55"/>
    </location>
</feature>
<comment type="similarity">
    <text evidence="1">Belongs to the thioredoxin family. DsbA subfamily.</text>
</comment>
<evidence type="ECO:0000259" key="7">
    <source>
        <dbReference type="Pfam" id="PF13462"/>
    </source>
</evidence>
<dbReference type="InterPro" id="IPR012336">
    <property type="entry name" value="Thioredoxin-like_fold"/>
</dbReference>
<evidence type="ECO:0000256" key="1">
    <source>
        <dbReference type="ARBA" id="ARBA00005791"/>
    </source>
</evidence>
<keyword evidence="6" id="KW-0472">Membrane</keyword>
<dbReference type="RefSeq" id="WP_033360070.1">
    <property type="nucleotide sequence ID" value="NZ_CP073767.1"/>
</dbReference>
<dbReference type="InterPro" id="IPR036249">
    <property type="entry name" value="Thioredoxin-like_sf"/>
</dbReference>
<sequence>MGTQARTASRRTQHARAQQARAEALRRTQRRHRYLAATGGAVILVLLAAIGWVLFDAAGGDDTAAPAPSSTAAPAGATATGAIVTGTGPVTVTVYLDYLCPYCGRFERANSTELERLVADGTVRLELHPLAFLDKASQGTRYSTRTANAIATVADRAPAAVLAFNAALFAQQPAEGGPGLTDERIAAIATGAGVPADVTATFTQRLFERWVASSTETAFQRDGVTGTPTVKINGKVFEGDLYTAGPLTAAITAAKGQA</sequence>
<reference evidence="8" key="1">
    <citation type="submission" date="2021-04" db="EMBL/GenBank/DDBJ databases">
        <title>Dactylosporangium aurantiacum NRRL B-8018 full assembly.</title>
        <authorList>
            <person name="Hartkoorn R.C."/>
            <person name="Beaudoing E."/>
            <person name="Hot D."/>
        </authorList>
    </citation>
    <scope>NUCLEOTIDE SEQUENCE</scope>
    <source>
        <strain evidence="8">NRRL B-8018</strain>
    </source>
</reference>
<keyword evidence="6" id="KW-0812">Transmembrane</keyword>
<dbReference type="KEGG" id="daur:Daura_18245"/>